<proteinExistence type="predicted"/>
<sequence>MNYIKELNAFHNRLETNPLSASAANLWHVLMHVNNKPGWLKEFTVAVSVLCAKAALTESTFKRARAELDEKGYIR</sequence>
<gene>
    <name evidence="1" type="ORF">J2Z83_003486</name>
</gene>
<accession>A0ABS4IK44</accession>
<organism evidence="1 2">
    <name type="scientific">Virgibacillus natechei</name>
    <dbReference type="NCBI Taxonomy" id="1216297"/>
    <lineage>
        <taxon>Bacteria</taxon>
        <taxon>Bacillati</taxon>
        <taxon>Bacillota</taxon>
        <taxon>Bacilli</taxon>
        <taxon>Bacillales</taxon>
        <taxon>Bacillaceae</taxon>
        <taxon>Virgibacillus</taxon>
    </lineage>
</organism>
<dbReference type="EMBL" id="JAGGKX010000024">
    <property type="protein sequence ID" value="MBP1971347.1"/>
    <property type="molecule type" value="Genomic_DNA"/>
</dbReference>
<keyword evidence="2" id="KW-1185">Reference proteome</keyword>
<name>A0ABS4IK44_9BACI</name>
<evidence type="ECO:0008006" key="3">
    <source>
        <dbReference type="Google" id="ProtNLM"/>
    </source>
</evidence>
<comment type="caution">
    <text evidence="1">The sequence shown here is derived from an EMBL/GenBank/DDBJ whole genome shotgun (WGS) entry which is preliminary data.</text>
</comment>
<evidence type="ECO:0000313" key="2">
    <source>
        <dbReference type="Proteomes" id="UP001519345"/>
    </source>
</evidence>
<evidence type="ECO:0000313" key="1">
    <source>
        <dbReference type="EMBL" id="MBP1971347.1"/>
    </source>
</evidence>
<reference evidence="1 2" key="1">
    <citation type="submission" date="2021-03" db="EMBL/GenBank/DDBJ databases">
        <title>Genomic Encyclopedia of Type Strains, Phase IV (KMG-IV): sequencing the most valuable type-strain genomes for metagenomic binning, comparative biology and taxonomic classification.</title>
        <authorList>
            <person name="Goeker M."/>
        </authorList>
    </citation>
    <scope>NUCLEOTIDE SEQUENCE [LARGE SCALE GENOMIC DNA]</scope>
    <source>
        <strain evidence="1 2">DSM 25609</strain>
    </source>
</reference>
<dbReference type="Proteomes" id="UP001519345">
    <property type="component" value="Unassembled WGS sequence"/>
</dbReference>
<dbReference type="RefSeq" id="WP_209464409.1">
    <property type="nucleotide sequence ID" value="NZ_CP110224.1"/>
</dbReference>
<protein>
    <recommendedName>
        <fullName evidence="3">Helix-turn-helix domain-containing protein</fullName>
    </recommendedName>
</protein>